<reference evidence="1 2" key="1">
    <citation type="journal article" date="2017" name="Genome Biol.">
        <title>New reference genome sequences of hot pepper reveal the massive evolution of plant disease-resistance genes by retroduplication.</title>
        <authorList>
            <person name="Kim S."/>
            <person name="Park J."/>
            <person name="Yeom S.I."/>
            <person name="Kim Y.M."/>
            <person name="Seo E."/>
            <person name="Kim K.T."/>
            <person name="Kim M.S."/>
            <person name="Lee J.M."/>
            <person name="Cheong K."/>
            <person name="Shin H.S."/>
            <person name="Kim S.B."/>
            <person name="Han K."/>
            <person name="Lee J."/>
            <person name="Park M."/>
            <person name="Lee H.A."/>
            <person name="Lee H.Y."/>
            <person name="Lee Y."/>
            <person name="Oh S."/>
            <person name="Lee J.H."/>
            <person name="Choi E."/>
            <person name="Choi E."/>
            <person name="Lee S.E."/>
            <person name="Jeon J."/>
            <person name="Kim H."/>
            <person name="Choi G."/>
            <person name="Song H."/>
            <person name="Lee J."/>
            <person name="Lee S.C."/>
            <person name="Kwon J.K."/>
            <person name="Lee H.Y."/>
            <person name="Koo N."/>
            <person name="Hong Y."/>
            <person name="Kim R.W."/>
            <person name="Kang W.H."/>
            <person name="Huh J.H."/>
            <person name="Kang B.C."/>
            <person name="Yang T.J."/>
            <person name="Lee Y.H."/>
            <person name="Bennetzen J.L."/>
            <person name="Choi D."/>
        </authorList>
    </citation>
    <scope>NUCLEOTIDE SEQUENCE [LARGE SCALE GENOMIC DNA]</scope>
    <source>
        <strain evidence="2">cv. PBC81</strain>
    </source>
</reference>
<keyword evidence="2" id="KW-1185">Reference proteome</keyword>
<organism evidence="1 2">
    <name type="scientific">Capsicum baccatum</name>
    <name type="common">Peruvian pepper</name>
    <dbReference type="NCBI Taxonomy" id="33114"/>
    <lineage>
        <taxon>Eukaryota</taxon>
        <taxon>Viridiplantae</taxon>
        <taxon>Streptophyta</taxon>
        <taxon>Embryophyta</taxon>
        <taxon>Tracheophyta</taxon>
        <taxon>Spermatophyta</taxon>
        <taxon>Magnoliopsida</taxon>
        <taxon>eudicotyledons</taxon>
        <taxon>Gunneridae</taxon>
        <taxon>Pentapetalae</taxon>
        <taxon>asterids</taxon>
        <taxon>lamiids</taxon>
        <taxon>Solanales</taxon>
        <taxon>Solanaceae</taxon>
        <taxon>Solanoideae</taxon>
        <taxon>Capsiceae</taxon>
        <taxon>Capsicum</taxon>
    </lineage>
</organism>
<gene>
    <name evidence="1" type="ORF">CQW23_19167</name>
</gene>
<comment type="caution">
    <text evidence="1">The sequence shown here is derived from an EMBL/GenBank/DDBJ whole genome shotgun (WGS) entry which is preliminary data.</text>
</comment>
<sequence>MLNRVIECENGFLSYVDRDIGLSHYLQFVEDEEGTVVGELSNRIAVREMNDRDRTALRIVEKYLFTPENDLKSRTEKTNFGLWRDAPSHQKITTGNVVGGAMRWNRIAILDGTWRLGAMQYNRVGSLEIDKCENKLWHDTPVSRYLTGN</sequence>
<dbReference type="EMBL" id="MLFT02000008">
    <property type="protein sequence ID" value="PHT40313.1"/>
    <property type="molecule type" value="Genomic_DNA"/>
</dbReference>
<reference evidence="2" key="2">
    <citation type="journal article" date="2017" name="J. Anim. Genet.">
        <title>Multiple reference genome sequences of hot pepper reveal the massive evolution of plant disease resistance genes by retroduplication.</title>
        <authorList>
            <person name="Kim S."/>
            <person name="Park J."/>
            <person name="Yeom S.-I."/>
            <person name="Kim Y.-M."/>
            <person name="Seo E."/>
            <person name="Kim K.-T."/>
            <person name="Kim M.-S."/>
            <person name="Lee J.M."/>
            <person name="Cheong K."/>
            <person name="Shin H.-S."/>
            <person name="Kim S.-B."/>
            <person name="Han K."/>
            <person name="Lee J."/>
            <person name="Park M."/>
            <person name="Lee H.-A."/>
            <person name="Lee H.-Y."/>
            <person name="Lee Y."/>
            <person name="Oh S."/>
            <person name="Lee J.H."/>
            <person name="Choi E."/>
            <person name="Choi E."/>
            <person name="Lee S.E."/>
            <person name="Jeon J."/>
            <person name="Kim H."/>
            <person name="Choi G."/>
            <person name="Song H."/>
            <person name="Lee J."/>
            <person name="Lee S.-C."/>
            <person name="Kwon J.-K."/>
            <person name="Lee H.-Y."/>
            <person name="Koo N."/>
            <person name="Hong Y."/>
            <person name="Kim R.W."/>
            <person name="Kang W.-H."/>
            <person name="Huh J.H."/>
            <person name="Kang B.-C."/>
            <person name="Yang T.-J."/>
            <person name="Lee Y.-H."/>
            <person name="Bennetzen J.L."/>
            <person name="Choi D."/>
        </authorList>
    </citation>
    <scope>NUCLEOTIDE SEQUENCE [LARGE SCALE GENOMIC DNA]</scope>
    <source>
        <strain evidence="2">cv. PBC81</strain>
    </source>
</reference>
<protein>
    <submittedName>
        <fullName evidence="1">Uncharacterized protein</fullName>
    </submittedName>
</protein>
<dbReference type="Proteomes" id="UP000224567">
    <property type="component" value="Unassembled WGS sequence"/>
</dbReference>
<dbReference type="AlphaFoldDB" id="A0A2G2W521"/>
<accession>A0A2G2W521</accession>
<evidence type="ECO:0000313" key="1">
    <source>
        <dbReference type="EMBL" id="PHT40313.1"/>
    </source>
</evidence>
<evidence type="ECO:0000313" key="2">
    <source>
        <dbReference type="Proteomes" id="UP000224567"/>
    </source>
</evidence>
<proteinExistence type="predicted"/>
<name>A0A2G2W521_CAPBA</name>